<comment type="caution">
    <text evidence="1">The sequence shown here is derived from an EMBL/GenBank/DDBJ whole genome shotgun (WGS) entry which is preliminary data.</text>
</comment>
<dbReference type="EMBL" id="CAJVCH010255099">
    <property type="protein sequence ID" value="CAG7733750.1"/>
    <property type="molecule type" value="Genomic_DNA"/>
</dbReference>
<organism evidence="1 2">
    <name type="scientific">Allacma fusca</name>
    <dbReference type="NCBI Taxonomy" id="39272"/>
    <lineage>
        <taxon>Eukaryota</taxon>
        <taxon>Metazoa</taxon>
        <taxon>Ecdysozoa</taxon>
        <taxon>Arthropoda</taxon>
        <taxon>Hexapoda</taxon>
        <taxon>Collembola</taxon>
        <taxon>Symphypleona</taxon>
        <taxon>Sminthuridae</taxon>
        <taxon>Allacma</taxon>
    </lineage>
</organism>
<name>A0A8J2KWN0_9HEXA</name>
<evidence type="ECO:0000313" key="2">
    <source>
        <dbReference type="Proteomes" id="UP000708208"/>
    </source>
</evidence>
<sequence length="269" mass="30849">MPRVIVLRIDLPTSDVDLYTQQLLLLVKNVASTIEDLEMDFVPMTLFPALPRLKRIEFYSWKDELGIFSSERFPSLQHVYLCVSDAIECFFPKSGFHPHDQVKKISINLYVSSGENPVMGKFYVLTNYLKRQFPTANCFQLYDMPRAIGLSTFLAIHNAFPELKEILLDGTCDFTSMSGMDPNLFTHYLENDLAMEEIPRKCSIFSFSKLEDLSLTAKVVVTNQMVAYCLSKIPSLRSLSFQWNEGLSLEEVRCLGHLREIKIDNASEF</sequence>
<gene>
    <name evidence="1" type="ORF">AFUS01_LOCUS22174</name>
</gene>
<protein>
    <submittedName>
        <fullName evidence="1">Uncharacterized protein</fullName>
    </submittedName>
</protein>
<dbReference type="AlphaFoldDB" id="A0A8J2KWN0"/>
<accession>A0A8J2KWN0</accession>
<proteinExistence type="predicted"/>
<evidence type="ECO:0000313" key="1">
    <source>
        <dbReference type="EMBL" id="CAG7733750.1"/>
    </source>
</evidence>
<reference evidence="1" key="1">
    <citation type="submission" date="2021-06" db="EMBL/GenBank/DDBJ databases">
        <authorList>
            <person name="Hodson N. C."/>
            <person name="Mongue J. A."/>
            <person name="Jaron S. K."/>
        </authorList>
    </citation>
    <scope>NUCLEOTIDE SEQUENCE</scope>
</reference>
<dbReference type="Proteomes" id="UP000708208">
    <property type="component" value="Unassembled WGS sequence"/>
</dbReference>
<keyword evidence="2" id="KW-1185">Reference proteome</keyword>